<evidence type="ECO:0000256" key="1">
    <source>
        <dbReference type="SAM" id="SignalP"/>
    </source>
</evidence>
<dbReference type="RefSeq" id="WP_204891603.1">
    <property type="nucleotide sequence ID" value="NZ_JBHUFW010000002.1"/>
</dbReference>
<reference evidence="3" key="1">
    <citation type="journal article" date="2019" name="Int. J. Syst. Evol. Microbiol.">
        <title>The Global Catalogue of Microorganisms (GCM) 10K type strain sequencing project: providing services to taxonomists for standard genome sequencing and annotation.</title>
        <authorList>
            <consortium name="The Broad Institute Genomics Platform"/>
            <consortium name="The Broad Institute Genome Sequencing Center for Infectious Disease"/>
            <person name="Wu L."/>
            <person name="Ma J."/>
        </authorList>
    </citation>
    <scope>NUCLEOTIDE SEQUENCE [LARGE SCALE GENOMIC DNA]</scope>
    <source>
        <strain evidence="3">CGMCC 1.15475</strain>
    </source>
</reference>
<comment type="caution">
    <text evidence="2">The sequence shown here is derived from an EMBL/GenBank/DDBJ whole genome shotgun (WGS) entry which is preliminary data.</text>
</comment>
<dbReference type="EMBL" id="JBHUFW010000002">
    <property type="protein sequence ID" value="MFD1861370.1"/>
    <property type="molecule type" value="Genomic_DNA"/>
</dbReference>
<feature type="signal peptide" evidence="1">
    <location>
        <begin position="1"/>
        <end position="32"/>
    </location>
</feature>
<evidence type="ECO:0000313" key="3">
    <source>
        <dbReference type="Proteomes" id="UP001597273"/>
    </source>
</evidence>
<proteinExistence type="predicted"/>
<evidence type="ECO:0000313" key="2">
    <source>
        <dbReference type="EMBL" id="MFD1861370.1"/>
    </source>
</evidence>
<organism evidence="2 3">
    <name type="scientific">Planococcus chinensis</name>
    <dbReference type="NCBI Taxonomy" id="272917"/>
    <lineage>
        <taxon>Bacteria</taxon>
        <taxon>Bacillati</taxon>
        <taxon>Bacillota</taxon>
        <taxon>Bacilli</taxon>
        <taxon>Bacillales</taxon>
        <taxon>Caryophanaceae</taxon>
        <taxon>Planococcus</taxon>
    </lineage>
</organism>
<sequence>MNYKTTGGFSMKKLSFLLLFSIMLSACGSANAVPNQSGEDVEKQKLHQKEETATIIDWVDFVQFEGTHYVSADSAVLAEKNSIGKEIGVVAFQMADNINDPYYKVKNGDAAFWKEGTALFGVKEMPDFLAIADESKVNGYRLYLAEPKGEEFPHHFKDVKLESVDLVEIYTTANEPKLLNRIEGERLDTFKELLKQGAEPPAGDRAYSQEDPEIYQMILYTDEPFAHAFHIYNEGGQWLWYPWDEELLSGEIEHFMIP</sequence>
<gene>
    <name evidence="2" type="ORF">ACFSDB_00445</name>
</gene>
<evidence type="ECO:0008006" key="4">
    <source>
        <dbReference type="Google" id="ProtNLM"/>
    </source>
</evidence>
<dbReference type="Proteomes" id="UP001597273">
    <property type="component" value="Unassembled WGS sequence"/>
</dbReference>
<dbReference type="PROSITE" id="PS51257">
    <property type="entry name" value="PROKAR_LIPOPROTEIN"/>
    <property type="match status" value="1"/>
</dbReference>
<accession>A0ABW4QCU0</accession>
<name>A0ABW4QCU0_9BACL</name>
<protein>
    <recommendedName>
        <fullName evidence="4">DUF4163 domain-containing protein</fullName>
    </recommendedName>
</protein>
<keyword evidence="3" id="KW-1185">Reference proteome</keyword>
<keyword evidence="1" id="KW-0732">Signal</keyword>
<feature type="chain" id="PRO_5047069660" description="DUF4163 domain-containing protein" evidence="1">
    <location>
        <begin position="33"/>
        <end position="258"/>
    </location>
</feature>